<dbReference type="EMBL" id="GBRH01240475">
    <property type="protein sequence ID" value="JAD57420.1"/>
    <property type="molecule type" value="Transcribed_RNA"/>
</dbReference>
<evidence type="ECO:0000313" key="1">
    <source>
        <dbReference type="EMBL" id="JAD57420.1"/>
    </source>
</evidence>
<organism evidence="1">
    <name type="scientific">Arundo donax</name>
    <name type="common">Giant reed</name>
    <name type="synonym">Donax arundinaceus</name>
    <dbReference type="NCBI Taxonomy" id="35708"/>
    <lineage>
        <taxon>Eukaryota</taxon>
        <taxon>Viridiplantae</taxon>
        <taxon>Streptophyta</taxon>
        <taxon>Embryophyta</taxon>
        <taxon>Tracheophyta</taxon>
        <taxon>Spermatophyta</taxon>
        <taxon>Magnoliopsida</taxon>
        <taxon>Liliopsida</taxon>
        <taxon>Poales</taxon>
        <taxon>Poaceae</taxon>
        <taxon>PACMAD clade</taxon>
        <taxon>Arundinoideae</taxon>
        <taxon>Arundineae</taxon>
        <taxon>Arundo</taxon>
    </lineage>
</organism>
<sequence length="82" mass="8934">MLLTAHASVAQVHARSPRLAEATATTVARRIWATRNVYWVSLASAQPASSRSAATHSCSRNTRKRADLMTEQAENDVFADGH</sequence>
<reference evidence="1" key="2">
    <citation type="journal article" date="2015" name="Data Brief">
        <title>Shoot transcriptome of the giant reed, Arundo donax.</title>
        <authorList>
            <person name="Barrero R.A."/>
            <person name="Guerrero F.D."/>
            <person name="Moolhuijzen P."/>
            <person name="Goolsby J.A."/>
            <person name="Tidwell J."/>
            <person name="Bellgard S.E."/>
            <person name="Bellgard M.I."/>
        </authorList>
    </citation>
    <scope>NUCLEOTIDE SEQUENCE</scope>
    <source>
        <tissue evidence="1">Shoot tissue taken approximately 20 cm above the soil surface</tissue>
    </source>
</reference>
<protein>
    <submittedName>
        <fullName evidence="1">Uncharacterized protein</fullName>
    </submittedName>
</protein>
<name>A0A0A9B862_ARUDO</name>
<dbReference type="AlphaFoldDB" id="A0A0A9B862"/>
<accession>A0A0A9B862</accession>
<reference evidence="1" key="1">
    <citation type="submission" date="2014-09" db="EMBL/GenBank/DDBJ databases">
        <authorList>
            <person name="Magalhaes I.L.F."/>
            <person name="Oliveira U."/>
            <person name="Santos F.R."/>
            <person name="Vidigal T.H.D.A."/>
            <person name="Brescovit A.D."/>
            <person name="Santos A.J."/>
        </authorList>
    </citation>
    <scope>NUCLEOTIDE SEQUENCE</scope>
    <source>
        <tissue evidence="1">Shoot tissue taken approximately 20 cm above the soil surface</tissue>
    </source>
</reference>
<proteinExistence type="predicted"/>